<sequence>MEVIEVKSLKPGAAGVAVAASAVLLASCSAGQITQTSSQVAAVDGASTESESGAVAVHDVTVVLSEDGQAALKFTAVNQDSSMKPHRLLTAAVDGVSVELTPAPREIASKCTVVGDSAAGIKALPQAEGDCIQYVATSVANKGFAYGGNVPVTFTFDSGKVETDAAISAPTLASGESDRGPAEGGSAHAGHSH</sequence>
<keyword evidence="2" id="KW-1185">Reference proteome</keyword>
<dbReference type="RefSeq" id="WP_108404652.1">
    <property type="nucleotide sequence ID" value="NZ_CP026948.1"/>
</dbReference>
<reference evidence="2" key="1">
    <citation type="submission" date="2018-01" db="EMBL/GenBank/DDBJ databases">
        <authorList>
            <person name="Li J."/>
        </authorList>
    </citation>
    <scope>NUCLEOTIDE SEQUENCE [LARGE SCALE GENOMIC DNA]</scope>
    <source>
        <strain evidence="2">2184</strain>
    </source>
</reference>
<dbReference type="EMBL" id="CP026948">
    <property type="protein sequence ID" value="AWB84644.1"/>
    <property type="molecule type" value="Genomic_DNA"/>
</dbReference>
<evidence type="ECO:0000313" key="1">
    <source>
        <dbReference type="EMBL" id="AWB84644.1"/>
    </source>
</evidence>
<protein>
    <submittedName>
        <fullName evidence="1">Uncharacterized protein</fullName>
    </submittedName>
</protein>
<name>A0A2S0WFZ2_9CORY</name>
<dbReference type="Proteomes" id="UP000244754">
    <property type="component" value="Chromosome"/>
</dbReference>
<dbReference type="PROSITE" id="PS51257">
    <property type="entry name" value="PROKAR_LIPOPROTEIN"/>
    <property type="match status" value="1"/>
</dbReference>
<dbReference type="KEGG" id="clia:C3E79_09310"/>
<organism evidence="1 2">
    <name type="scientific">Corynebacterium liangguodongii</name>
    <dbReference type="NCBI Taxonomy" id="2079535"/>
    <lineage>
        <taxon>Bacteria</taxon>
        <taxon>Bacillati</taxon>
        <taxon>Actinomycetota</taxon>
        <taxon>Actinomycetes</taxon>
        <taxon>Mycobacteriales</taxon>
        <taxon>Corynebacteriaceae</taxon>
        <taxon>Corynebacterium</taxon>
    </lineage>
</organism>
<dbReference type="OrthoDB" id="4420872at2"/>
<gene>
    <name evidence="1" type="ORF">C3E79_09310</name>
</gene>
<proteinExistence type="predicted"/>
<evidence type="ECO:0000313" key="2">
    <source>
        <dbReference type="Proteomes" id="UP000244754"/>
    </source>
</evidence>
<accession>A0A2S0WFZ2</accession>
<dbReference type="AlphaFoldDB" id="A0A2S0WFZ2"/>